<dbReference type="InterPro" id="IPR011711">
    <property type="entry name" value="GntR_C"/>
</dbReference>
<dbReference type="Pfam" id="PF00392">
    <property type="entry name" value="GntR"/>
    <property type="match status" value="1"/>
</dbReference>
<dbReference type="SUPFAM" id="SSF48008">
    <property type="entry name" value="GntR ligand-binding domain-like"/>
    <property type="match status" value="1"/>
</dbReference>
<feature type="domain" description="HTH gntR-type" evidence="4">
    <location>
        <begin position="33"/>
        <end position="103"/>
    </location>
</feature>
<dbReference type="Proteomes" id="UP000266327">
    <property type="component" value="Unassembled WGS sequence"/>
</dbReference>
<protein>
    <submittedName>
        <fullName evidence="5">FadR family transcriptional regulator</fullName>
    </submittedName>
</protein>
<evidence type="ECO:0000256" key="2">
    <source>
        <dbReference type="ARBA" id="ARBA00023125"/>
    </source>
</evidence>
<reference evidence="6" key="1">
    <citation type="submission" date="2018-09" db="EMBL/GenBank/DDBJ databases">
        <authorList>
            <person name="Zhu H."/>
        </authorList>
    </citation>
    <scope>NUCLEOTIDE SEQUENCE [LARGE SCALE GENOMIC DNA]</scope>
    <source>
        <strain evidence="6">K1S02-23</strain>
    </source>
</reference>
<dbReference type="SUPFAM" id="SSF46785">
    <property type="entry name" value="Winged helix' DNA-binding domain"/>
    <property type="match status" value="1"/>
</dbReference>
<evidence type="ECO:0000256" key="1">
    <source>
        <dbReference type="ARBA" id="ARBA00023015"/>
    </source>
</evidence>
<dbReference type="SMART" id="SM00345">
    <property type="entry name" value="HTH_GNTR"/>
    <property type="match status" value="1"/>
</dbReference>
<keyword evidence="2" id="KW-0238">DNA-binding</keyword>
<keyword evidence="1" id="KW-0805">Transcription regulation</keyword>
<dbReference type="GO" id="GO:0003677">
    <property type="term" value="F:DNA binding"/>
    <property type="evidence" value="ECO:0007669"/>
    <property type="project" value="UniProtKB-KW"/>
</dbReference>
<evidence type="ECO:0000313" key="6">
    <source>
        <dbReference type="Proteomes" id="UP000266327"/>
    </source>
</evidence>
<organism evidence="5 6">
    <name type="scientific">Noviherbaspirillum sedimenti</name>
    <dbReference type="NCBI Taxonomy" id="2320865"/>
    <lineage>
        <taxon>Bacteria</taxon>
        <taxon>Pseudomonadati</taxon>
        <taxon>Pseudomonadota</taxon>
        <taxon>Betaproteobacteria</taxon>
        <taxon>Burkholderiales</taxon>
        <taxon>Oxalobacteraceae</taxon>
        <taxon>Noviherbaspirillum</taxon>
    </lineage>
</organism>
<dbReference type="RefSeq" id="WP_119784095.1">
    <property type="nucleotide sequence ID" value="NZ_QYUQ01000002.1"/>
</dbReference>
<keyword evidence="3" id="KW-0804">Transcription</keyword>
<name>A0A3A3GIA8_9BURK</name>
<gene>
    <name evidence="5" type="ORF">D3878_02790</name>
</gene>
<dbReference type="InterPro" id="IPR036388">
    <property type="entry name" value="WH-like_DNA-bd_sf"/>
</dbReference>
<dbReference type="AlphaFoldDB" id="A0A3A3GIA8"/>
<dbReference type="PROSITE" id="PS50949">
    <property type="entry name" value="HTH_GNTR"/>
    <property type="match status" value="1"/>
</dbReference>
<dbReference type="InterPro" id="IPR008920">
    <property type="entry name" value="TF_FadR/GntR_C"/>
</dbReference>
<sequence>MLAVKTAIPLKGMPQVNDLTLSQINEPEEIRVQKLSHVIADRLRKQIISGQRNPGDRLPPEAELLEQFQVSRPTIREALRILEVESLITLGRGARTGATIKAPSVERAAEYAAMVLVRGGTTMMELHVVRTLLEPPIVYRLTVQGETRIFDDMEQHLVRAKQYLKESDLQAAVDEASAFHAALSSGNKNQALNLIVEMLQLLSLDATDMLMQNLGGNTADLKKRLTKVIGNFQKLLDTMRQGDADEAQQLWHRYMVNGQKLLLDTGIGNNKLRFRPSKQG</sequence>
<dbReference type="PANTHER" id="PTHR43537">
    <property type="entry name" value="TRANSCRIPTIONAL REGULATOR, GNTR FAMILY"/>
    <property type="match status" value="1"/>
</dbReference>
<accession>A0A3A3GIA8</accession>
<evidence type="ECO:0000313" key="5">
    <source>
        <dbReference type="EMBL" id="RJG00640.1"/>
    </source>
</evidence>
<dbReference type="PANTHER" id="PTHR43537:SF5">
    <property type="entry name" value="UXU OPERON TRANSCRIPTIONAL REGULATOR"/>
    <property type="match status" value="1"/>
</dbReference>
<evidence type="ECO:0000259" key="4">
    <source>
        <dbReference type="PROSITE" id="PS50949"/>
    </source>
</evidence>
<dbReference type="EMBL" id="QYUQ01000002">
    <property type="protein sequence ID" value="RJG00640.1"/>
    <property type="molecule type" value="Genomic_DNA"/>
</dbReference>
<dbReference type="InterPro" id="IPR000524">
    <property type="entry name" value="Tscrpt_reg_HTH_GntR"/>
</dbReference>
<dbReference type="InterPro" id="IPR036390">
    <property type="entry name" value="WH_DNA-bd_sf"/>
</dbReference>
<keyword evidence="6" id="KW-1185">Reference proteome</keyword>
<comment type="caution">
    <text evidence="5">The sequence shown here is derived from an EMBL/GenBank/DDBJ whole genome shotgun (WGS) entry which is preliminary data.</text>
</comment>
<dbReference type="Gene3D" id="1.20.120.530">
    <property type="entry name" value="GntR ligand-binding domain-like"/>
    <property type="match status" value="1"/>
</dbReference>
<dbReference type="SMART" id="SM00895">
    <property type="entry name" value="FCD"/>
    <property type="match status" value="1"/>
</dbReference>
<dbReference type="OrthoDB" id="5296437at2"/>
<dbReference type="PRINTS" id="PR00035">
    <property type="entry name" value="HTHGNTR"/>
</dbReference>
<dbReference type="CDD" id="cd07377">
    <property type="entry name" value="WHTH_GntR"/>
    <property type="match status" value="1"/>
</dbReference>
<dbReference type="GO" id="GO:0003700">
    <property type="term" value="F:DNA-binding transcription factor activity"/>
    <property type="evidence" value="ECO:0007669"/>
    <property type="project" value="InterPro"/>
</dbReference>
<proteinExistence type="predicted"/>
<dbReference type="Gene3D" id="1.10.10.10">
    <property type="entry name" value="Winged helix-like DNA-binding domain superfamily/Winged helix DNA-binding domain"/>
    <property type="match status" value="1"/>
</dbReference>
<evidence type="ECO:0000256" key="3">
    <source>
        <dbReference type="ARBA" id="ARBA00023163"/>
    </source>
</evidence>
<dbReference type="Pfam" id="PF07729">
    <property type="entry name" value="FCD"/>
    <property type="match status" value="1"/>
</dbReference>